<dbReference type="AlphaFoldDB" id="A0AA92W6Q3"/>
<dbReference type="Proteomes" id="UP000283785">
    <property type="component" value="Unassembled WGS sequence"/>
</dbReference>
<organism evidence="2 3">
    <name type="scientific">Segatella copri</name>
    <dbReference type="NCBI Taxonomy" id="165179"/>
    <lineage>
        <taxon>Bacteria</taxon>
        <taxon>Pseudomonadati</taxon>
        <taxon>Bacteroidota</taxon>
        <taxon>Bacteroidia</taxon>
        <taxon>Bacteroidales</taxon>
        <taxon>Prevotellaceae</taxon>
        <taxon>Segatella</taxon>
    </lineage>
</organism>
<reference evidence="2 3" key="1">
    <citation type="submission" date="2018-08" db="EMBL/GenBank/DDBJ databases">
        <title>A genome reference for cultivated species of the human gut microbiota.</title>
        <authorList>
            <person name="Zou Y."/>
            <person name="Xue W."/>
            <person name="Luo G."/>
        </authorList>
    </citation>
    <scope>NUCLEOTIDE SEQUENCE [LARGE SCALE GENOMIC DNA]</scope>
    <source>
        <strain evidence="2 3">AF12-50</strain>
    </source>
</reference>
<feature type="region of interest" description="Disordered" evidence="1">
    <location>
        <begin position="24"/>
        <end position="50"/>
    </location>
</feature>
<accession>A0AA92W6Q3</accession>
<dbReference type="EMBL" id="QSAG01000001">
    <property type="protein sequence ID" value="RGW45045.1"/>
    <property type="molecule type" value="Genomic_DNA"/>
</dbReference>
<evidence type="ECO:0000313" key="2">
    <source>
        <dbReference type="EMBL" id="RGW45045.1"/>
    </source>
</evidence>
<comment type="caution">
    <text evidence="2">The sequence shown here is derived from an EMBL/GenBank/DDBJ whole genome shotgun (WGS) entry which is preliminary data.</text>
</comment>
<name>A0AA92W6Q3_9BACT</name>
<evidence type="ECO:0000256" key="1">
    <source>
        <dbReference type="SAM" id="MobiDB-lite"/>
    </source>
</evidence>
<evidence type="ECO:0000313" key="3">
    <source>
        <dbReference type="Proteomes" id="UP000283785"/>
    </source>
</evidence>
<dbReference type="RefSeq" id="WP_118063029.1">
    <property type="nucleotide sequence ID" value="NZ_QSAG01000001.1"/>
</dbReference>
<gene>
    <name evidence="2" type="ORF">DWV76_00570</name>
</gene>
<proteinExistence type="predicted"/>
<sequence>MYTDRNALDEYAYHGVFYRSEQKPKEDGDLIGSDGDMLGDTDTSAGESETENVETIIFETDCDIQETNKLFNSGVVTLGYTIYFPMPTKEGEDGKDEEYIPEGLNAGIRFRGKMYGMDVDGMVIGVYPTQMHGCVAYIKGTDI</sequence>
<protein>
    <submittedName>
        <fullName evidence="2">Uncharacterized protein</fullName>
    </submittedName>
</protein>